<evidence type="ECO:0000256" key="1">
    <source>
        <dbReference type="SAM" id="Phobius"/>
    </source>
</evidence>
<dbReference type="RefSeq" id="WP_366921891.1">
    <property type="nucleotide sequence ID" value="NZ_CP121694.1"/>
</dbReference>
<accession>A0AAU0UNV9</accession>
<evidence type="ECO:0000313" key="4">
    <source>
        <dbReference type="Proteomes" id="UP001329915"/>
    </source>
</evidence>
<reference evidence="3 4" key="1">
    <citation type="submission" date="2023-04" db="EMBL/GenBank/DDBJ databases">
        <authorList>
            <person name="Hsu D."/>
        </authorList>
    </citation>
    <scope>NUCLEOTIDE SEQUENCE [LARGE SCALE GENOMIC DNA]</scope>
    <source>
        <strain evidence="3 4">MK1</strain>
    </source>
</reference>
<protein>
    <submittedName>
        <fullName evidence="3">NERD domain-containing protein</fullName>
    </submittedName>
</protein>
<dbReference type="EMBL" id="CP121694">
    <property type="protein sequence ID" value="WRO22479.1"/>
    <property type="molecule type" value="Genomic_DNA"/>
</dbReference>
<gene>
    <name evidence="3" type="ORF">MFMK1_002309</name>
</gene>
<keyword evidence="1" id="KW-0812">Transmembrane</keyword>
<dbReference type="Pfam" id="PF08378">
    <property type="entry name" value="NERD"/>
    <property type="match status" value="1"/>
</dbReference>
<name>A0AAU0UNV9_9FIRM</name>
<feature type="domain" description="NERD" evidence="2">
    <location>
        <begin position="109"/>
        <end position="228"/>
    </location>
</feature>
<organism evidence="3 4">
    <name type="scientific">Metallumcola ferriviriculae</name>
    <dbReference type="NCBI Taxonomy" id="3039180"/>
    <lineage>
        <taxon>Bacteria</taxon>
        <taxon>Bacillati</taxon>
        <taxon>Bacillota</taxon>
        <taxon>Clostridia</taxon>
        <taxon>Neomoorellales</taxon>
        <taxon>Desulfitibacteraceae</taxon>
        <taxon>Metallumcola</taxon>
    </lineage>
</organism>
<evidence type="ECO:0000259" key="2">
    <source>
        <dbReference type="PROSITE" id="PS50965"/>
    </source>
</evidence>
<feature type="transmembrane region" description="Helical" evidence="1">
    <location>
        <begin position="60"/>
        <end position="81"/>
    </location>
</feature>
<dbReference type="InterPro" id="IPR011528">
    <property type="entry name" value="NERD"/>
</dbReference>
<feature type="transmembrane region" description="Helical" evidence="1">
    <location>
        <begin position="34"/>
        <end position="54"/>
    </location>
</feature>
<evidence type="ECO:0000313" key="3">
    <source>
        <dbReference type="EMBL" id="WRO22479.1"/>
    </source>
</evidence>
<keyword evidence="1" id="KW-0472">Membrane</keyword>
<dbReference type="AlphaFoldDB" id="A0AAU0UNV9"/>
<dbReference type="Proteomes" id="UP001329915">
    <property type="component" value="Chromosome"/>
</dbReference>
<dbReference type="KEGG" id="dbc:MFMK1_002309"/>
<dbReference type="PROSITE" id="PS50965">
    <property type="entry name" value="NERD"/>
    <property type="match status" value="1"/>
</dbReference>
<keyword evidence="4" id="KW-1185">Reference proteome</keyword>
<proteinExistence type="predicted"/>
<keyword evidence="1" id="KW-1133">Transmembrane helix</keyword>
<sequence>MSQHLNEQVGEIEEKITYYQHEIEKLDNQKNFPFVYIVVAIPTTIVFIILVIISNGLLDFTSGITGALFFSLLITCAYLVLYQPNKDEIRRQLVHNIKSLRRKKNMLEAGMRGEQAVAHHLSWLPKSFVVINNIQLPSKKYQAQQMDHLVIGPKGVFHLETKTINGMVVISPNGDWSTIKAVHNSVLREGMESPHHQVQRHERVLREFFRENFTGWKIPLISAVVMAHPKSIIEGEDPRLTVIKKDKLLDFINDDHLNDQLSEQQVNQIALKFATHSLG</sequence>